<dbReference type="EMBL" id="JAMPKX010000014">
    <property type="protein sequence ID" value="MEP0949717.1"/>
    <property type="molecule type" value="Genomic_DNA"/>
</dbReference>
<feature type="region of interest" description="Disordered" evidence="1">
    <location>
        <begin position="14"/>
        <end position="40"/>
    </location>
</feature>
<organism evidence="2 3">
    <name type="scientific">Leptolyngbya subtilissima DQ-A4</name>
    <dbReference type="NCBI Taxonomy" id="2933933"/>
    <lineage>
        <taxon>Bacteria</taxon>
        <taxon>Bacillati</taxon>
        <taxon>Cyanobacteriota</taxon>
        <taxon>Cyanophyceae</taxon>
        <taxon>Leptolyngbyales</taxon>
        <taxon>Leptolyngbyaceae</taxon>
        <taxon>Leptolyngbya group</taxon>
        <taxon>Leptolyngbya</taxon>
    </lineage>
</organism>
<evidence type="ECO:0000313" key="3">
    <source>
        <dbReference type="Proteomes" id="UP001482513"/>
    </source>
</evidence>
<gene>
    <name evidence="2" type="ORF">NC992_22760</name>
</gene>
<evidence type="ECO:0000256" key="1">
    <source>
        <dbReference type="SAM" id="MobiDB-lite"/>
    </source>
</evidence>
<evidence type="ECO:0000313" key="2">
    <source>
        <dbReference type="EMBL" id="MEP0949717.1"/>
    </source>
</evidence>
<proteinExistence type="predicted"/>
<comment type="caution">
    <text evidence="2">The sequence shown here is derived from an EMBL/GenBank/DDBJ whole genome shotgun (WGS) entry which is preliminary data.</text>
</comment>
<dbReference type="RefSeq" id="WP_190707907.1">
    <property type="nucleotide sequence ID" value="NZ_JAMPKX010000014.1"/>
</dbReference>
<feature type="compositionally biased region" description="Polar residues" evidence="1">
    <location>
        <begin position="14"/>
        <end position="25"/>
    </location>
</feature>
<dbReference type="Proteomes" id="UP001482513">
    <property type="component" value="Unassembled WGS sequence"/>
</dbReference>
<name>A0ABV0KAB4_9CYAN</name>
<sequence length="159" mass="17547">MPLTAQEKELLNAQRKTTQFKQPQGFSEAHPSDQKETEATQTDDLMTALAAHKDFEHIARALMRSSDDRLNSFAGAVVENRKRQVVRFCDFLEKAEVGQLDLALIGAELKRRKERKAKAPAPPETFDMNSPGFGINLDDVIDCTALISGFATAKSIAGI</sequence>
<reference evidence="2 3" key="1">
    <citation type="submission" date="2022-04" db="EMBL/GenBank/DDBJ databases">
        <title>Positive selection, recombination, and allopatry shape intraspecific diversity of widespread and dominant cyanobacteria.</title>
        <authorList>
            <person name="Wei J."/>
            <person name="Shu W."/>
            <person name="Hu C."/>
        </authorList>
    </citation>
    <scope>NUCLEOTIDE SEQUENCE [LARGE SCALE GENOMIC DNA]</scope>
    <source>
        <strain evidence="2 3">DQ-A4</strain>
    </source>
</reference>
<protein>
    <submittedName>
        <fullName evidence="2">Uncharacterized protein</fullName>
    </submittedName>
</protein>
<accession>A0ABV0KAB4</accession>
<keyword evidence="3" id="KW-1185">Reference proteome</keyword>